<keyword evidence="1" id="KW-0812">Transmembrane</keyword>
<dbReference type="InterPro" id="IPR021240">
    <property type="entry name" value="DUF2776"/>
</dbReference>
<organism evidence="2 3">
    <name type="scientific">Faecalibacterium prausnitzii</name>
    <dbReference type="NCBI Taxonomy" id="853"/>
    <lineage>
        <taxon>Bacteria</taxon>
        <taxon>Bacillati</taxon>
        <taxon>Bacillota</taxon>
        <taxon>Clostridia</taxon>
        <taxon>Eubacteriales</taxon>
        <taxon>Oscillospiraceae</taxon>
        <taxon>Faecalibacterium</taxon>
    </lineage>
</organism>
<dbReference type="AlphaFoldDB" id="A0A2A7BDF3"/>
<dbReference type="Pfam" id="PF10951">
    <property type="entry name" value="DUF2776"/>
    <property type="match status" value="1"/>
</dbReference>
<keyword evidence="1" id="KW-1133">Transmembrane helix</keyword>
<sequence>MLKQLLKYEFKATKRRYFGLYLALALLSVVLGVTFRQEHALAHSTSFQNLEVILMIVYVSVILAIAVLCFVNTIQRFYQNLLGREGYLMHTLPVNENQLILSKLLTSMVWVLCSGLVGIVCITVMVSIGVIDSETFGMVDWNSWKQLWQMLYEEIGPEFWVAMAWTILINLARLASLILCVYAACMIAHQFPKHVMVAGILAFIGLNIVETQLDKLLGTNDVSMIVDVTYRVVGVNVTGVSYGVTPMRWLTAALGTDVGYLFCFAVTAALAAAYFFLTRWLMKNKLNLE</sequence>
<gene>
    <name evidence="2" type="ORF">CHR61_08255</name>
</gene>
<dbReference type="RefSeq" id="WP_097770987.1">
    <property type="nucleotide sequence ID" value="NZ_NOUW01000021.1"/>
</dbReference>
<name>A0A2A7BDF3_9FIRM</name>
<feature type="transmembrane region" description="Helical" evidence="1">
    <location>
        <begin position="159"/>
        <end position="184"/>
    </location>
</feature>
<proteinExistence type="predicted"/>
<evidence type="ECO:0000313" key="3">
    <source>
        <dbReference type="Proteomes" id="UP000220438"/>
    </source>
</evidence>
<accession>A0A2A7BDF3</accession>
<evidence type="ECO:0000256" key="1">
    <source>
        <dbReference type="SAM" id="Phobius"/>
    </source>
</evidence>
<keyword evidence="1" id="KW-0472">Membrane</keyword>
<reference evidence="2 3" key="1">
    <citation type="journal article" date="2017" name="Front. Microbiol.">
        <title>New Insights into the Diversity of the Genus Faecalibacterium.</title>
        <authorList>
            <person name="Benevides L."/>
            <person name="Burman S."/>
            <person name="Martin R."/>
            <person name="Robert V."/>
            <person name="Thomas M."/>
            <person name="Miquel S."/>
            <person name="Chain F."/>
            <person name="Sokol H."/>
            <person name="Bermudez-Humaran L.G."/>
            <person name="Morrison M."/>
            <person name="Langella P."/>
            <person name="Azevedo V.A."/>
            <person name="Chatel J.M."/>
            <person name="Soares S."/>
        </authorList>
    </citation>
    <scope>NUCLEOTIDE SEQUENCE [LARGE SCALE GENOMIC DNA]</scope>
    <source>
        <strain evidence="2 3">AHMP21</strain>
    </source>
</reference>
<comment type="caution">
    <text evidence="2">The sequence shown here is derived from an EMBL/GenBank/DDBJ whole genome shotgun (WGS) entry which is preliminary data.</text>
</comment>
<feature type="transmembrane region" description="Helical" evidence="1">
    <location>
        <begin position="109"/>
        <end position="131"/>
    </location>
</feature>
<protein>
    <submittedName>
        <fullName evidence="2">Uncharacterized protein</fullName>
    </submittedName>
</protein>
<feature type="transmembrane region" description="Helical" evidence="1">
    <location>
        <begin position="258"/>
        <end position="277"/>
    </location>
</feature>
<feature type="transmembrane region" description="Helical" evidence="1">
    <location>
        <begin position="191"/>
        <end position="209"/>
    </location>
</feature>
<dbReference type="Proteomes" id="UP000220438">
    <property type="component" value="Unassembled WGS sequence"/>
</dbReference>
<evidence type="ECO:0000313" key="2">
    <source>
        <dbReference type="EMBL" id="PDX89351.1"/>
    </source>
</evidence>
<dbReference type="EMBL" id="NOUW01000021">
    <property type="protein sequence ID" value="PDX89351.1"/>
    <property type="molecule type" value="Genomic_DNA"/>
</dbReference>
<feature type="transmembrane region" description="Helical" evidence="1">
    <location>
        <begin position="52"/>
        <end position="74"/>
    </location>
</feature>